<protein>
    <submittedName>
        <fullName evidence="1">Uncharacterized protein</fullName>
    </submittedName>
</protein>
<organism evidence="1 2">
    <name type="scientific">Methylobrevis pamukkalensis</name>
    <dbReference type="NCBI Taxonomy" id="1439726"/>
    <lineage>
        <taxon>Bacteria</taxon>
        <taxon>Pseudomonadati</taxon>
        <taxon>Pseudomonadota</taxon>
        <taxon>Alphaproteobacteria</taxon>
        <taxon>Hyphomicrobiales</taxon>
        <taxon>Pleomorphomonadaceae</taxon>
        <taxon>Methylobrevis</taxon>
    </lineage>
</organism>
<evidence type="ECO:0000313" key="1">
    <source>
        <dbReference type="EMBL" id="ODN65575.1"/>
    </source>
</evidence>
<proteinExistence type="predicted"/>
<sequence length="45" mass="4682">MAGGRLQAIGPKEEILAKMTVRPPQPATAAGPALKVVAAQEQETR</sequence>
<accession>A0A1E3GNR1</accession>
<gene>
    <name evidence="1" type="ORF">A6302_04519</name>
</gene>
<keyword evidence="2" id="KW-1185">Reference proteome</keyword>
<evidence type="ECO:0000313" key="2">
    <source>
        <dbReference type="Proteomes" id="UP000094622"/>
    </source>
</evidence>
<name>A0A1E3GNR1_9HYPH</name>
<dbReference type="AlphaFoldDB" id="A0A1E3GNR1"/>
<reference evidence="1 2" key="1">
    <citation type="submission" date="2016-07" db="EMBL/GenBank/DDBJ databases">
        <title>Draft Genome Sequence of Methylobrevis pamukkalensis PK2.</title>
        <authorList>
            <person name="Vasilenko O.V."/>
            <person name="Doronina N.V."/>
            <person name="Shmareva M.N."/>
            <person name="Tarlachkov S.V."/>
            <person name="Mustakhimov I."/>
            <person name="Trotsenko Y.A."/>
        </authorList>
    </citation>
    <scope>NUCLEOTIDE SEQUENCE [LARGE SCALE GENOMIC DNA]</scope>
    <source>
        <strain evidence="1 2">PK2</strain>
    </source>
</reference>
<dbReference type="Proteomes" id="UP000094622">
    <property type="component" value="Unassembled WGS sequence"/>
</dbReference>
<dbReference type="EMBL" id="MCRJ01000269">
    <property type="protein sequence ID" value="ODN65575.1"/>
    <property type="molecule type" value="Genomic_DNA"/>
</dbReference>
<comment type="caution">
    <text evidence="1">The sequence shown here is derived from an EMBL/GenBank/DDBJ whole genome shotgun (WGS) entry which is preliminary data.</text>
</comment>